<evidence type="ECO:0000313" key="1">
    <source>
        <dbReference type="EMBL" id="SMC74861.1"/>
    </source>
</evidence>
<dbReference type="EMBL" id="FWXI01000008">
    <property type="protein sequence ID" value="SMC74861.1"/>
    <property type="molecule type" value="Genomic_DNA"/>
</dbReference>
<keyword evidence="2" id="KW-1185">Reference proteome</keyword>
<dbReference type="Pfam" id="PF11553">
    <property type="entry name" value="DUF3231"/>
    <property type="match status" value="2"/>
</dbReference>
<dbReference type="OrthoDB" id="1675670at2"/>
<evidence type="ECO:0008006" key="3">
    <source>
        <dbReference type="Google" id="ProtNLM"/>
    </source>
</evidence>
<dbReference type="InterPro" id="IPR021617">
    <property type="entry name" value="DUF3231"/>
</dbReference>
<accession>A0A1W2BPS9</accession>
<gene>
    <name evidence="1" type="ORF">SAMN04488500_10852</name>
</gene>
<organism evidence="1 2">
    <name type="scientific">Sporomusa malonica</name>
    <dbReference type="NCBI Taxonomy" id="112901"/>
    <lineage>
        <taxon>Bacteria</taxon>
        <taxon>Bacillati</taxon>
        <taxon>Bacillota</taxon>
        <taxon>Negativicutes</taxon>
        <taxon>Selenomonadales</taxon>
        <taxon>Sporomusaceae</taxon>
        <taxon>Sporomusa</taxon>
    </lineage>
</organism>
<proteinExistence type="predicted"/>
<dbReference type="RefSeq" id="WP_084575760.1">
    <property type="nucleotide sequence ID" value="NZ_CP155572.1"/>
</dbReference>
<evidence type="ECO:0000313" key="2">
    <source>
        <dbReference type="Proteomes" id="UP000192738"/>
    </source>
</evidence>
<dbReference type="AlphaFoldDB" id="A0A1W2BPS9"/>
<dbReference type="Proteomes" id="UP000192738">
    <property type="component" value="Unassembled WGS sequence"/>
</dbReference>
<reference evidence="1 2" key="1">
    <citation type="submission" date="2017-04" db="EMBL/GenBank/DDBJ databases">
        <authorList>
            <person name="Afonso C.L."/>
            <person name="Miller P.J."/>
            <person name="Scott M.A."/>
            <person name="Spackman E."/>
            <person name="Goraichik I."/>
            <person name="Dimitrov K.M."/>
            <person name="Suarez D.L."/>
            <person name="Swayne D.E."/>
        </authorList>
    </citation>
    <scope>NUCLEOTIDE SEQUENCE [LARGE SCALE GENOMIC DNA]</scope>
    <source>
        <strain evidence="1 2">DSM 5090</strain>
    </source>
</reference>
<dbReference type="InterPro" id="IPR012347">
    <property type="entry name" value="Ferritin-like"/>
</dbReference>
<sequence length="334" mass="37106">MEQQNLRLTSVEIGTLWLDYMSDSMAVCTLKYFLEKVKDQDVRPLVQFALGLSEQHVQAIAEIFKQEGMAVPTGYSDEDVDVQAPPLFTDIFYLRYLRHLSAAGMAAYALGLNLAVRSDVRQYFGHCIDSTKELSDKVTQTLLSKGVYIRAPYIPVPKQVQFVESPGFMGSILGENRPLNALELSHLFANISTNAMGRVILIGFAQVAQSQDVREFFLRGQDISQKHIEVFSSLLQQDDLSAPAIWDSEVTDSTIAPFSDKLMMQQVTLLIAMSMANYGAALGASTRVDVAGEYGRLMAEIAQFGEDGAQIMIKYGWLEQPPQAADRKELALSR</sequence>
<dbReference type="STRING" id="112901.SAMN04488500_10852"/>
<dbReference type="Gene3D" id="1.20.1260.10">
    <property type="match status" value="2"/>
</dbReference>
<protein>
    <recommendedName>
        <fullName evidence="3">DUF3231 family protein</fullName>
    </recommendedName>
</protein>
<name>A0A1W2BPS9_9FIRM</name>